<feature type="transmembrane region" description="Helical" evidence="1">
    <location>
        <begin position="44"/>
        <end position="63"/>
    </location>
</feature>
<organism evidence="2 3">
    <name type="scientific">Triparma laevis f. longispina</name>
    <dbReference type="NCBI Taxonomy" id="1714387"/>
    <lineage>
        <taxon>Eukaryota</taxon>
        <taxon>Sar</taxon>
        <taxon>Stramenopiles</taxon>
        <taxon>Ochrophyta</taxon>
        <taxon>Bolidophyceae</taxon>
        <taxon>Parmales</taxon>
        <taxon>Triparmaceae</taxon>
        <taxon>Triparma</taxon>
    </lineage>
</organism>
<feature type="transmembrane region" description="Helical" evidence="1">
    <location>
        <begin position="84"/>
        <end position="105"/>
    </location>
</feature>
<keyword evidence="3" id="KW-1185">Reference proteome</keyword>
<proteinExistence type="predicted"/>
<reference evidence="3" key="1">
    <citation type="journal article" date="2023" name="Commun. Biol.">
        <title>Genome analysis of Parmales, the sister group of diatoms, reveals the evolutionary specialization of diatoms from phago-mixotrophs to photoautotrophs.</title>
        <authorList>
            <person name="Ban H."/>
            <person name="Sato S."/>
            <person name="Yoshikawa S."/>
            <person name="Yamada K."/>
            <person name="Nakamura Y."/>
            <person name="Ichinomiya M."/>
            <person name="Sato N."/>
            <person name="Blanc-Mathieu R."/>
            <person name="Endo H."/>
            <person name="Kuwata A."/>
            <person name="Ogata H."/>
        </authorList>
    </citation>
    <scope>NUCLEOTIDE SEQUENCE [LARGE SCALE GENOMIC DNA]</scope>
    <source>
        <strain evidence="3">NIES 3700</strain>
    </source>
</reference>
<sequence>MAISFCLKPRREDRLYKTLLYTQFVTYTLVSEFLYVVGNSFDRVIARAIASGAFYLLLLKFGIKSRSHFAKLPDKELSHFLTNDVIMGGVIIGLGQLAFLMFGSIQCDGNASSYTECNRTLISQAGLSIMVGLYVVIKLGSGAVPKRILDKHVISTRKILAMEVNKQECIQSSSLTIAALCALYLIGNYGAEGDFEDDAESGFMYNVMNAGCLCLIVTAAWKMFAIKREMRDEKLRRESGRKIVSTADVFLTEASSFWPFLGVLATTCQSTLCVVGAITMDEGYMTRTITSLPFVLLGWLQDATLDPIPVLQDGQMLLSEGKSYEMQHNVVLRDSHFMLHTSLVAYEASPRKREEGVAEGAKLID</sequence>
<protein>
    <submittedName>
        <fullName evidence="2">Uncharacterized protein</fullName>
    </submittedName>
</protein>
<feature type="transmembrane region" description="Helical" evidence="1">
    <location>
        <begin position="20"/>
        <end position="38"/>
    </location>
</feature>
<dbReference type="Proteomes" id="UP001165122">
    <property type="component" value="Unassembled WGS sequence"/>
</dbReference>
<accession>A0A9W7CGL7</accession>
<feature type="transmembrane region" description="Helical" evidence="1">
    <location>
        <begin position="170"/>
        <end position="191"/>
    </location>
</feature>
<name>A0A9W7CGL7_9STRA</name>
<keyword evidence="1" id="KW-0472">Membrane</keyword>
<comment type="caution">
    <text evidence="2">The sequence shown here is derived from an EMBL/GenBank/DDBJ whole genome shotgun (WGS) entry which is preliminary data.</text>
</comment>
<gene>
    <name evidence="2" type="ORF">TrLO_g11519</name>
</gene>
<keyword evidence="1" id="KW-1133">Transmembrane helix</keyword>
<evidence type="ECO:0000256" key="1">
    <source>
        <dbReference type="SAM" id="Phobius"/>
    </source>
</evidence>
<keyword evidence="1" id="KW-0812">Transmembrane</keyword>
<evidence type="ECO:0000313" key="2">
    <source>
        <dbReference type="EMBL" id="GMI04289.1"/>
    </source>
</evidence>
<feature type="transmembrane region" description="Helical" evidence="1">
    <location>
        <begin position="203"/>
        <end position="224"/>
    </location>
</feature>
<dbReference type="AlphaFoldDB" id="A0A9W7CGL7"/>
<dbReference type="EMBL" id="BRXW01000071">
    <property type="protein sequence ID" value="GMI04289.1"/>
    <property type="molecule type" value="Genomic_DNA"/>
</dbReference>
<evidence type="ECO:0000313" key="3">
    <source>
        <dbReference type="Proteomes" id="UP001165122"/>
    </source>
</evidence>
<feature type="transmembrane region" description="Helical" evidence="1">
    <location>
        <begin position="125"/>
        <end position="149"/>
    </location>
</feature>
<dbReference type="OrthoDB" id="10433997at2759"/>